<organism evidence="1">
    <name type="scientific">Euplotes harpa</name>
    <dbReference type="NCBI Taxonomy" id="151035"/>
    <lineage>
        <taxon>Eukaryota</taxon>
        <taxon>Sar</taxon>
        <taxon>Alveolata</taxon>
        <taxon>Ciliophora</taxon>
        <taxon>Intramacronucleata</taxon>
        <taxon>Spirotrichea</taxon>
        <taxon>Hypotrichia</taxon>
        <taxon>Euplotida</taxon>
        <taxon>Euplotidae</taxon>
        <taxon>Euplotes</taxon>
    </lineage>
</organism>
<reference evidence="1" key="1">
    <citation type="submission" date="2021-01" db="EMBL/GenBank/DDBJ databases">
        <authorList>
            <person name="Corre E."/>
            <person name="Pelletier E."/>
            <person name="Niang G."/>
            <person name="Scheremetjew M."/>
            <person name="Finn R."/>
            <person name="Kale V."/>
            <person name="Holt S."/>
            <person name="Cochrane G."/>
            <person name="Meng A."/>
            <person name="Brown T."/>
            <person name="Cohen L."/>
        </authorList>
    </citation>
    <scope>NUCLEOTIDE SEQUENCE</scope>
    <source>
        <strain evidence="1">FSP1.4</strain>
    </source>
</reference>
<sequence>MQRIENKAKKEMSTTDSNYLNFTNRSFKKVLIENPSQLDYYYQLERERIETEESNVDVDNKLNLISKFRNKQIKKFKEQQQIDRRLYIREQVDELDYHLDQAISSKVKKTQEKRRILDIAMGTGLPPDRKIFKSAFKGKPYLRDEERKYETLQGSEKAKIKNYSRNVADAVEAENERNRENPRTIGKLGKKTLPDSFDIVVSK</sequence>
<protein>
    <submittedName>
        <fullName evidence="1">Uncharacterized protein</fullName>
    </submittedName>
</protein>
<gene>
    <name evidence="1" type="ORF">EHAR0213_LOCUS13087</name>
</gene>
<proteinExistence type="predicted"/>
<evidence type="ECO:0000313" key="1">
    <source>
        <dbReference type="EMBL" id="CAE0354171.1"/>
    </source>
</evidence>
<dbReference type="EMBL" id="HBII01031588">
    <property type="protein sequence ID" value="CAE0354171.1"/>
    <property type="molecule type" value="Transcribed_RNA"/>
</dbReference>
<accession>A0A7S3ND06</accession>
<name>A0A7S3ND06_9SPIT</name>
<dbReference type="AlphaFoldDB" id="A0A7S3ND06"/>